<name>A0AA35KZ11_9SAUR</name>
<dbReference type="PANTHER" id="PTHR15427">
    <property type="entry name" value="EMILIN ELASTIN MICROFIBRIL INTERFACE-LOCATED PROTEIN ELASTIN MICROFIBRIL INTERFACER"/>
    <property type="match status" value="1"/>
</dbReference>
<gene>
    <name evidence="7" type="ORF">PODLI_1B005746</name>
</gene>
<organism evidence="7 8">
    <name type="scientific">Podarcis lilfordi</name>
    <name type="common">Lilford's wall lizard</name>
    <dbReference type="NCBI Taxonomy" id="74358"/>
    <lineage>
        <taxon>Eukaryota</taxon>
        <taxon>Metazoa</taxon>
        <taxon>Chordata</taxon>
        <taxon>Craniata</taxon>
        <taxon>Vertebrata</taxon>
        <taxon>Euteleostomi</taxon>
        <taxon>Lepidosauria</taxon>
        <taxon>Squamata</taxon>
        <taxon>Bifurcata</taxon>
        <taxon>Unidentata</taxon>
        <taxon>Episquamata</taxon>
        <taxon>Laterata</taxon>
        <taxon>Lacertibaenia</taxon>
        <taxon>Lacertidae</taxon>
        <taxon>Podarcis</taxon>
    </lineage>
</organism>
<feature type="region of interest" description="Disordered" evidence="4">
    <location>
        <begin position="31"/>
        <end position="121"/>
    </location>
</feature>
<evidence type="ECO:0000256" key="1">
    <source>
        <dbReference type="ARBA" id="ARBA00004613"/>
    </source>
</evidence>
<keyword evidence="8" id="KW-1185">Reference proteome</keyword>
<evidence type="ECO:0000259" key="6">
    <source>
        <dbReference type="PROSITE" id="PS50871"/>
    </source>
</evidence>
<dbReference type="InterPro" id="IPR008160">
    <property type="entry name" value="Collagen"/>
</dbReference>
<dbReference type="InterPro" id="IPR001073">
    <property type="entry name" value="C1q_dom"/>
</dbReference>
<evidence type="ECO:0000313" key="8">
    <source>
        <dbReference type="Proteomes" id="UP001178461"/>
    </source>
</evidence>
<dbReference type="SMART" id="SM00110">
    <property type="entry name" value="C1Q"/>
    <property type="match status" value="1"/>
</dbReference>
<keyword evidence="7" id="KW-0176">Collagen</keyword>
<dbReference type="EMBL" id="OX395135">
    <property type="protein sequence ID" value="CAI5786118.1"/>
    <property type="molecule type" value="Genomic_DNA"/>
</dbReference>
<feature type="signal peptide" evidence="5">
    <location>
        <begin position="1"/>
        <end position="31"/>
    </location>
</feature>
<dbReference type="Pfam" id="PF00386">
    <property type="entry name" value="C1q"/>
    <property type="match status" value="1"/>
</dbReference>
<feature type="compositionally biased region" description="Low complexity" evidence="4">
    <location>
        <begin position="85"/>
        <end position="95"/>
    </location>
</feature>
<keyword evidence="3 5" id="KW-0732">Signal</keyword>
<feature type="compositionally biased region" description="Pro residues" evidence="4">
    <location>
        <begin position="37"/>
        <end position="84"/>
    </location>
</feature>
<dbReference type="PRINTS" id="PR00007">
    <property type="entry name" value="COMPLEMNTC1Q"/>
</dbReference>
<proteinExistence type="predicted"/>
<evidence type="ECO:0000256" key="2">
    <source>
        <dbReference type="ARBA" id="ARBA00022525"/>
    </source>
</evidence>
<sequence length="241" mass="25077">MMLGTSRPCSFLCPGVWILTIVLARAGEVQADSSGIPGPPGRPGFPGPRGPPGPPGLPGLPGPPGFPGVPGFIGPPGPPGPIGAPGPQGAPGLPGTPELICPHGLPAADGQPGLRAPPKSAFSAKVGKSYPAPNQPIGFQNILYNEQQVFDESSGIFTCQIPGVYYCTYNLEGHQNSHMILARNGTEVKASDQITSDAYENLPQSAILKLEKGDRVWLDAKKAHDGITEGSYFLCYLIYDS</sequence>
<dbReference type="Proteomes" id="UP001178461">
    <property type="component" value="Chromosome 10"/>
</dbReference>
<evidence type="ECO:0000256" key="4">
    <source>
        <dbReference type="SAM" id="MobiDB-lite"/>
    </source>
</evidence>
<dbReference type="AlphaFoldDB" id="A0AA35KZ11"/>
<evidence type="ECO:0000256" key="3">
    <source>
        <dbReference type="ARBA" id="ARBA00022729"/>
    </source>
</evidence>
<evidence type="ECO:0000256" key="5">
    <source>
        <dbReference type="SAM" id="SignalP"/>
    </source>
</evidence>
<evidence type="ECO:0000313" key="7">
    <source>
        <dbReference type="EMBL" id="CAI5786118.1"/>
    </source>
</evidence>
<reference evidence="7" key="1">
    <citation type="submission" date="2022-12" db="EMBL/GenBank/DDBJ databases">
        <authorList>
            <person name="Alioto T."/>
            <person name="Alioto T."/>
            <person name="Gomez Garrido J."/>
        </authorList>
    </citation>
    <scope>NUCLEOTIDE SEQUENCE</scope>
</reference>
<feature type="domain" description="C1q" evidence="6">
    <location>
        <begin position="115"/>
        <end position="241"/>
    </location>
</feature>
<dbReference type="PANTHER" id="PTHR15427:SF21">
    <property type="entry name" value="COMPLEMENT C1Q AND TUMOR NECROSIS FACTOR-RELATED PROTEIN 9A"/>
    <property type="match status" value="1"/>
</dbReference>
<accession>A0AA35KZ11</accession>
<dbReference type="SUPFAM" id="SSF49842">
    <property type="entry name" value="TNF-like"/>
    <property type="match status" value="1"/>
</dbReference>
<dbReference type="InterPro" id="IPR008983">
    <property type="entry name" value="Tumour_necrosis_fac-like_dom"/>
</dbReference>
<dbReference type="GO" id="GO:0005581">
    <property type="term" value="C:collagen trimer"/>
    <property type="evidence" value="ECO:0007669"/>
    <property type="project" value="UniProtKB-KW"/>
</dbReference>
<dbReference type="InterPro" id="IPR050392">
    <property type="entry name" value="Collagen/C1q_domain"/>
</dbReference>
<keyword evidence="2" id="KW-0964">Secreted</keyword>
<protein>
    <submittedName>
        <fullName evidence="7">Collagen alpha-1(X) chain-like</fullName>
    </submittedName>
</protein>
<feature type="chain" id="PRO_5041230698" evidence="5">
    <location>
        <begin position="32"/>
        <end position="241"/>
    </location>
</feature>
<dbReference type="GO" id="GO:0005576">
    <property type="term" value="C:extracellular region"/>
    <property type="evidence" value="ECO:0007669"/>
    <property type="project" value="UniProtKB-SubCell"/>
</dbReference>
<dbReference type="Pfam" id="PF01391">
    <property type="entry name" value="Collagen"/>
    <property type="match status" value="1"/>
</dbReference>
<dbReference type="Gene3D" id="2.60.120.40">
    <property type="match status" value="1"/>
</dbReference>
<dbReference type="PROSITE" id="PS50871">
    <property type="entry name" value="C1Q"/>
    <property type="match status" value="1"/>
</dbReference>
<comment type="subcellular location">
    <subcellularLocation>
        <location evidence="1">Secreted</location>
    </subcellularLocation>
</comment>